<dbReference type="AlphaFoldDB" id="A0AAV9WCA7"/>
<dbReference type="Proteomes" id="UP001370758">
    <property type="component" value="Unassembled WGS sequence"/>
</dbReference>
<gene>
    <name evidence="2" type="ORF">TWF481_007692</name>
</gene>
<evidence type="ECO:0000256" key="1">
    <source>
        <dbReference type="SAM" id="MobiDB-lite"/>
    </source>
</evidence>
<reference evidence="2 3" key="1">
    <citation type="submission" date="2023-08" db="EMBL/GenBank/DDBJ databases">
        <authorList>
            <person name="Palmer J.M."/>
        </authorList>
    </citation>
    <scope>NUCLEOTIDE SEQUENCE [LARGE SCALE GENOMIC DNA]</scope>
    <source>
        <strain evidence="2 3">TWF481</strain>
    </source>
</reference>
<proteinExistence type="predicted"/>
<organism evidence="2 3">
    <name type="scientific">Arthrobotrys musiformis</name>
    <dbReference type="NCBI Taxonomy" id="47236"/>
    <lineage>
        <taxon>Eukaryota</taxon>
        <taxon>Fungi</taxon>
        <taxon>Dikarya</taxon>
        <taxon>Ascomycota</taxon>
        <taxon>Pezizomycotina</taxon>
        <taxon>Orbiliomycetes</taxon>
        <taxon>Orbiliales</taxon>
        <taxon>Orbiliaceae</taxon>
        <taxon>Arthrobotrys</taxon>
    </lineage>
</organism>
<sequence>MNNMTALPKNSVSSNRATIVGAWGPSTSNDIRSNPQLDTKDFGELRLQDRPNHDDSVDNTHANQPPTLPQQQPVLEHYDPMHQWLNQSPKEDPWTQLREPSQSSNQKSQFVARKTHFHPKRS</sequence>
<feature type="compositionally biased region" description="Polar residues" evidence="1">
    <location>
        <begin position="25"/>
        <end position="37"/>
    </location>
</feature>
<dbReference type="EMBL" id="JAVHJL010000004">
    <property type="protein sequence ID" value="KAK6505801.1"/>
    <property type="molecule type" value="Genomic_DNA"/>
</dbReference>
<evidence type="ECO:0000313" key="3">
    <source>
        <dbReference type="Proteomes" id="UP001370758"/>
    </source>
</evidence>
<feature type="compositionally biased region" description="Polar residues" evidence="1">
    <location>
        <begin position="98"/>
        <end position="109"/>
    </location>
</feature>
<accession>A0AAV9WCA7</accession>
<feature type="compositionally biased region" description="Basic and acidic residues" evidence="1">
    <location>
        <begin position="38"/>
        <end position="58"/>
    </location>
</feature>
<feature type="compositionally biased region" description="Basic residues" evidence="1">
    <location>
        <begin position="113"/>
        <end position="122"/>
    </location>
</feature>
<comment type="caution">
    <text evidence="2">The sequence shown here is derived from an EMBL/GenBank/DDBJ whole genome shotgun (WGS) entry which is preliminary data.</text>
</comment>
<keyword evidence="3" id="KW-1185">Reference proteome</keyword>
<feature type="region of interest" description="Disordered" evidence="1">
    <location>
        <begin position="1"/>
        <end position="122"/>
    </location>
</feature>
<evidence type="ECO:0000313" key="2">
    <source>
        <dbReference type="EMBL" id="KAK6505801.1"/>
    </source>
</evidence>
<feature type="compositionally biased region" description="Polar residues" evidence="1">
    <location>
        <begin position="1"/>
        <end position="17"/>
    </location>
</feature>
<name>A0AAV9WCA7_9PEZI</name>
<protein>
    <submittedName>
        <fullName evidence="2">Uncharacterized protein</fullName>
    </submittedName>
</protein>